<evidence type="ECO:0000313" key="2">
    <source>
        <dbReference type="Proteomes" id="UP000188597"/>
    </source>
</evidence>
<sequence>MTVMKVVINLSLAEQKKKGLLFELAVARGVLKNGKFLKNIIQGDAGFIGAWSLGGTVLPVEGMRSDWPGVTLERVYLIQFMD</sequence>
<gene>
    <name evidence="1" type="ORF">UN64_05070</name>
</gene>
<name>A0A1V3GCK3_9BACL</name>
<dbReference type="AlphaFoldDB" id="A0A1V3GCK3"/>
<dbReference type="Proteomes" id="UP000188597">
    <property type="component" value="Unassembled WGS sequence"/>
</dbReference>
<evidence type="ECO:0000313" key="1">
    <source>
        <dbReference type="EMBL" id="OOE14565.1"/>
    </source>
</evidence>
<reference evidence="1 2" key="1">
    <citation type="submission" date="2016-11" db="EMBL/GenBank/DDBJ databases">
        <authorList>
            <person name="Jaros S."/>
            <person name="Januszkiewicz K."/>
            <person name="Wedrychowicz H."/>
        </authorList>
    </citation>
    <scope>NUCLEOTIDE SEQUENCE [LARGE SCALE GENOMIC DNA]</scope>
    <source>
        <strain evidence="1 2">Con a/3</strain>
    </source>
</reference>
<accession>A0A1V3GCK3</accession>
<dbReference type="Pfam" id="PF13541">
    <property type="entry name" value="ChlI"/>
    <property type="match status" value="1"/>
</dbReference>
<protein>
    <submittedName>
        <fullName evidence="1">Uncharacterized protein</fullName>
    </submittedName>
</protein>
<dbReference type="EMBL" id="MQMF01000001">
    <property type="protein sequence ID" value="OOE14565.1"/>
    <property type="molecule type" value="Genomic_DNA"/>
</dbReference>
<comment type="caution">
    <text evidence="1">The sequence shown here is derived from an EMBL/GenBank/DDBJ whole genome shotgun (WGS) entry which is preliminary data.</text>
</comment>
<proteinExistence type="predicted"/>
<organism evidence="1 2">
    <name type="scientific">Fictibacillus arsenicus</name>
    <dbReference type="NCBI Taxonomy" id="255247"/>
    <lineage>
        <taxon>Bacteria</taxon>
        <taxon>Bacillati</taxon>
        <taxon>Bacillota</taxon>
        <taxon>Bacilli</taxon>
        <taxon>Bacillales</taxon>
        <taxon>Fictibacillaceae</taxon>
        <taxon>Fictibacillus</taxon>
    </lineage>
</organism>